<dbReference type="AlphaFoldDB" id="A0A9P3PTU2"/>
<dbReference type="GO" id="GO:0044550">
    <property type="term" value="P:secondary metabolite biosynthetic process"/>
    <property type="evidence" value="ECO:0007669"/>
    <property type="project" value="UniProtKB-ARBA"/>
</dbReference>
<dbReference type="Proteomes" id="UP001063166">
    <property type="component" value="Unassembled WGS sequence"/>
</dbReference>
<evidence type="ECO:0000256" key="2">
    <source>
        <dbReference type="ARBA" id="ARBA00023002"/>
    </source>
</evidence>
<comment type="catalytic activity">
    <reaction evidence="4">
        <text>melleolide F + FADH2 + chloride + O2 = 6'-chloromelleolide F + FAD + 2 H2O + H(+)</text>
        <dbReference type="Rhea" id="RHEA:67160"/>
        <dbReference type="ChEBI" id="CHEBI:15377"/>
        <dbReference type="ChEBI" id="CHEBI:15378"/>
        <dbReference type="ChEBI" id="CHEBI:15379"/>
        <dbReference type="ChEBI" id="CHEBI:17996"/>
        <dbReference type="ChEBI" id="CHEBI:57692"/>
        <dbReference type="ChEBI" id="CHEBI:58307"/>
        <dbReference type="ChEBI" id="CHEBI:167712"/>
        <dbReference type="ChEBI" id="CHEBI:167713"/>
    </reaction>
    <physiologicalReaction direction="left-to-right" evidence="4">
        <dbReference type="Rhea" id="RHEA:67161"/>
    </physiologicalReaction>
</comment>
<keyword evidence="2" id="KW-0560">Oxidoreductase</keyword>
<comment type="similarity">
    <text evidence="1">Belongs to the flavin-dependent halogenase family.</text>
</comment>
<keyword evidence="3" id="KW-0503">Monooxygenase</keyword>
<dbReference type="PANTHER" id="PTHR43747:SF5">
    <property type="entry name" value="FAD-BINDING DOMAIN-CONTAINING PROTEIN"/>
    <property type="match status" value="1"/>
</dbReference>
<proteinExistence type="inferred from homology"/>
<evidence type="ECO:0000256" key="3">
    <source>
        <dbReference type="ARBA" id="ARBA00023033"/>
    </source>
</evidence>
<evidence type="ECO:0000256" key="1">
    <source>
        <dbReference type="ARBA" id="ARBA00005706"/>
    </source>
</evidence>
<dbReference type="PANTHER" id="PTHR43747">
    <property type="entry name" value="FAD-BINDING PROTEIN"/>
    <property type="match status" value="1"/>
</dbReference>
<keyword evidence="6" id="KW-1185">Reference proteome</keyword>
<evidence type="ECO:0000313" key="5">
    <source>
        <dbReference type="EMBL" id="GLB41449.1"/>
    </source>
</evidence>
<evidence type="ECO:0000313" key="6">
    <source>
        <dbReference type="Proteomes" id="UP001063166"/>
    </source>
</evidence>
<evidence type="ECO:0000256" key="4">
    <source>
        <dbReference type="ARBA" id="ARBA00049364"/>
    </source>
</evidence>
<dbReference type="InterPro" id="IPR050816">
    <property type="entry name" value="Flavin-dep_Halogenase_NPB"/>
</dbReference>
<reference evidence="5" key="1">
    <citation type="submission" date="2022-07" db="EMBL/GenBank/DDBJ databases">
        <title>The genome of Lyophyllum shimeji provides insight into the initial evolution of ectomycorrhizal fungal genome.</title>
        <authorList>
            <person name="Kobayashi Y."/>
            <person name="Shibata T."/>
            <person name="Hirakawa H."/>
            <person name="Shigenobu S."/>
            <person name="Nishiyama T."/>
            <person name="Yamada A."/>
            <person name="Hasebe M."/>
            <person name="Kawaguchi M."/>
        </authorList>
    </citation>
    <scope>NUCLEOTIDE SEQUENCE</scope>
    <source>
        <strain evidence="5">AT787</strain>
    </source>
</reference>
<protein>
    <submittedName>
        <fullName evidence="5">FAD-dependent small molecule halogenase</fullName>
    </submittedName>
</protein>
<name>A0A9P3PTU2_LYOSH</name>
<dbReference type="Gene3D" id="3.50.50.60">
    <property type="entry name" value="FAD/NAD(P)-binding domain"/>
    <property type="match status" value="1"/>
</dbReference>
<dbReference type="InterPro" id="IPR036188">
    <property type="entry name" value="FAD/NAD-bd_sf"/>
</dbReference>
<comment type="caution">
    <text evidence="5">The sequence shown here is derived from an EMBL/GenBank/DDBJ whole genome shotgun (WGS) entry which is preliminary data.</text>
</comment>
<dbReference type="EMBL" id="BRPK01000010">
    <property type="protein sequence ID" value="GLB41449.1"/>
    <property type="molecule type" value="Genomic_DNA"/>
</dbReference>
<dbReference type="SUPFAM" id="SSF51905">
    <property type="entry name" value="FAD/NAD(P)-binding domain"/>
    <property type="match status" value="1"/>
</dbReference>
<dbReference type="GO" id="GO:0140907">
    <property type="term" value="F:flavin-dependent halogenase activity"/>
    <property type="evidence" value="ECO:0007669"/>
    <property type="project" value="UniProtKB-ARBA"/>
</dbReference>
<dbReference type="PRINTS" id="PR00420">
    <property type="entry name" value="RNGMNOXGNASE"/>
</dbReference>
<dbReference type="InterPro" id="IPR006905">
    <property type="entry name" value="Flavin_halogenase"/>
</dbReference>
<dbReference type="OrthoDB" id="3340390at2759"/>
<organism evidence="5 6">
    <name type="scientific">Lyophyllum shimeji</name>
    <name type="common">Hon-shimeji</name>
    <name type="synonym">Tricholoma shimeji</name>
    <dbReference type="NCBI Taxonomy" id="47721"/>
    <lineage>
        <taxon>Eukaryota</taxon>
        <taxon>Fungi</taxon>
        <taxon>Dikarya</taxon>
        <taxon>Basidiomycota</taxon>
        <taxon>Agaricomycotina</taxon>
        <taxon>Agaricomycetes</taxon>
        <taxon>Agaricomycetidae</taxon>
        <taxon>Agaricales</taxon>
        <taxon>Tricholomatineae</taxon>
        <taxon>Lyophyllaceae</taxon>
        <taxon>Lyophyllum</taxon>
    </lineage>
</organism>
<sequence length="623" mass="68758">MKVGANTRSTRNQARNCIVRYILMRRGWCRDCEFSVSLPMGQLELEDTAVPANTTVLVIGGGPAGSYAATTLAREGFDVTLLERDRFPRYHIGESMLPSCRHFMTFIGAESLMKNHGFIVKPGAAVKLRQEKREGYTDFIELDPENIAWNVIRSEFDELLLRHASACGVKVFEGLNVTELKFCGERPTSAVYDAPGGKSRSISFEYLVDASGRTGIMSTKYLRNRRFNKSLRNMAFWGYWKGGGRYSPGTKRENAPWFEAFADESGWAWYIPLHNGTTSVGVIISKESYTAKKAKLAANNADDLNKALYLEQLKYAPGLLRLLGQAKLTTEIKSAGDYSYSASQYAGPHYRIAGDAGAFIDPFFSSGVHLAFTGGLSAASTIAASIRGQCTEAEAAAFHNTKVGVSYTRFLVVVLGIYKQIRAQQEDVLSDVDADNFDKAFDLLRPVIQGNADVDPELTKEELEETIYFCKNILAPTTPEMHKDVAKRMPELASPDGPILRIGTVAGIAGDDEDAKNVLLEVNARKAIHIMYGKGHFGSEVLEGFYVNLERGKLGLAWLGWSLNQSPPRLRWSNRFSDGITASRSSLLCCGRIWHTARRLTLAISDQSSHDFGCAHAALCTQP</sequence>
<accession>A0A9P3PTU2</accession>
<gene>
    <name evidence="5" type="ORF">LshimejAT787_1000490</name>
</gene>
<dbReference type="GO" id="GO:0004497">
    <property type="term" value="F:monooxygenase activity"/>
    <property type="evidence" value="ECO:0007669"/>
    <property type="project" value="UniProtKB-KW"/>
</dbReference>
<dbReference type="Pfam" id="PF04820">
    <property type="entry name" value="Trp_halogenase"/>
    <property type="match status" value="2"/>
</dbReference>